<comment type="caution">
    <text evidence="2">The sequence shown here is derived from an EMBL/GenBank/DDBJ whole genome shotgun (WGS) entry which is preliminary data.</text>
</comment>
<protein>
    <recommendedName>
        <fullName evidence="1">GPI-anchored protein LLG1-like domain-containing protein</fullName>
    </recommendedName>
</protein>
<evidence type="ECO:0000313" key="2">
    <source>
        <dbReference type="EMBL" id="KAK9156462.1"/>
    </source>
</evidence>
<organism evidence="2 3">
    <name type="scientific">Stephania japonica</name>
    <dbReference type="NCBI Taxonomy" id="461633"/>
    <lineage>
        <taxon>Eukaryota</taxon>
        <taxon>Viridiplantae</taxon>
        <taxon>Streptophyta</taxon>
        <taxon>Embryophyta</taxon>
        <taxon>Tracheophyta</taxon>
        <taxon>Spermatophyta</taxon>
        <taxon>Magnoliopsida</taxon>
        <taxon>Ranunculales</taxon>
        <taxon>Menispermaceae</taxon>
        <taxon>Menispermoideae</taxon>
        <taxon>Cissampelideae</taxon>
        <taxon>Stephania</taxon>
    </lineage>
</organism>
<accession>A0AAP0KPR6</accession>
<reference evidence="2 3" key="1">
    <citation type="submission" date="2024-01" db="EMBL/GenBank/DDBJ databases">
        <title>Genome assemblies of Stephania.</title>
        <authorList>
            <person name="Yang L."/>
        </authorList>
    </citation>
    <scope>NUCLEOTIDE SEQUENCE [LARGE SCALE GENOMIC DNA]</scope>
    <source>
        <strain evidence="2">QJT</strain>
        <tissue evidence="2">Leaf</tissue>
    </source>
</reference>
<sequence>MKRHFRKGEDRLRIRRRRASPGLIEGRKESINGVDDKAVQIWTFVTLLLLFDDERCLLLSSSSSSSSSSISGYVFEATDRGCGTRPPSRSKSYINLYGKYPPGFFASECREGKLGLECPALPPACPVSFEFLNYTIITSQCKGPKYPPNLCCGAFKEFAWPYADQINDVSNDCASTMFSYINLYGKYPPGLFASECREGKLGLECPALSPGQVANDSNHAWILSKTLSSLMLPLAFSLLIIC</sequence>
<proteinExistence type="predicted"/>
<dbReference type="Pfam" id="PF26578">
    <property type="entry name" value="LLG1"/>
    <property type="match status" value="2"/>
</dbReference>
<dbReference type="InterPro" id="IPR039307">
    <property type="entry name" value="LORELEI-like"/>
</dbReference>
<dbReference type="AlphaFoldDB" id="A0AAP0KPR6"/>
<evidence type="ECO:0000313" key="3">
    <source>
        <dbReference type="Proteomes" id="UP001417504"/>
    </source>
</evidence>
<name>A0AAP0KPR6_9MAGN</name>
<feature type="domain" description="GPI-anchored protein LLG1-like" evidence="1">
    <location>
        <begin position="92"/>
        <end position="116"/>
    </location>
</feature>
<dbReference type="PANTHER" id="PTHR31533:SF2">
    <property type="entry name" value="GPI-ANCHORED PROTEIN LLG1"/>
    <property type="match status" value="1"/>
</dbReference>
<dbReference type="Proteomes" id="UP001417504">
    <property type="component" value="Unassembled WGS sequence"/>
</dbReference>
<dbReference type="EMBL" id="JBBNAE010000001">
    <property type="protein sequence ID" value="KAK9156462.1"/>
    <property type="molecule type" value="Genomic_DNA"/>
</dbReference>
<keyword evidence="3" id="KW-1185">Reference proteome</keyword>
<dbReference type="InterPro" id="IPR058888">
    <property type="entry name" value="LLG1-like"/>
</dbReference>
<evidence type="ECO:0000259" key="1">
    <source>
        <dbReference type="Pfam" id="PF26578"/>
    </source>
</evidence>
<dbReference type="PANTHER" id="PTHR31533">
    <property type="entry name" value="GPI-ANCHORED PROTEIN LLG1-RELATED-RELATED"/>
    <property type="match status" value="1"/>
</dbReference>
<feature type="domain" description="GPI-anchored protein LLG1-like" evidence="1">
    <location>
        <begin position="127"/>
        <end position="203"/>
    </location>
</feature>
<gene>
    <name evidence="2" type="ORF">Sjap_003942</name>
</gene>